<proteinExistence type="predicted"/>
<reference evidence="2 3" key="1">
    <citation type="submission" date="2024-02" db="EMBL/GenBank/DDBJ databases">
        <title>Chromosome-scale genome assembly of the rough periwinkle Littorina saxatilis.</title>
        <authorList>
            <person name="De Jode A."/>
            <person name="Faria R."/>
            <person name="Formenti G."/>
            <person name="Sims Y."/>
            <person name="Smith T.P."/>
            <person name="Tracey A."/>
            <person name="Wood J.M.D."/>
            <person name="Zagrodzka Z.B."/>
            <person name="Johannesson K."/>
            <person name="Butlin R.K."/>
            <person name="Leder E.H."/>
        </authorList>
    </citation>
    <scope>NUCLEOTIDE SEQUENCE [LARGE SCALE GENOMIC DNA]</scope>
    <source>
        <strain evidence="2">Snail1</strain>
        <tissue evidence="2">Muscle</tissue>
    </source>
</reference>
<dbReference type="Proteomes" id="UP001374579">
    <property type="component" value="Unassembled WGS sequence"/>
</dbReference>
<feature type="region of interest" description="Disordered" evidence="1">
    <location>
        <begin position="662"/>
        <end position="683"/>
    </location>
</feature>
<dbReference type="InterPro" id="IPR011993">
    <property type="entry name" value="PH-like_dom_sf"/>
</dbReference>
<dbReference type="GO" id="GO:0006357">
    <property type="term" value="P:regulation of transcription by RNA polymerase II"/>
    <property type="evidence" value="ECO:0007669"/>
    <property type="project" value="InterPro"/>
</dbReference>
<organism evidence="2 3">
    <name type="scientific">Littorina saxatilis</name>
    <dbReference type="NCBI Taxonomy" id="31220"/>
    <lineage>
        <taxon>Eukaryota</taxon>
        <taxon>Metazoa</taxon>
        <taxon>Spiralia</taxon>
        <taxon>Lophotrochozoa</taxon>
        <taxon>Mollusca</taxon>
        <taxon>Gastropoda</taxon>
        <taxon>Caenogastropoda</taxon>
        <taxon>Littorinimorpha</taxon>
        <taxon>Littorinoidea</taxon>
        <taxon>Littorinidae</taxon>
        <taxon>Littorina</taxon>
    </lineage>
</organism>
<feature type="region of interest" description="Disordered" evidence="1">
    <location>
        <begin position="253"/>
        <end position="287"/>
    </location>
</feature>
<evidence type="ECO:0008006" key="4">
    <source>
        <dbReference type="Google" id="ProtNLM"/>
    </source>
</evidence>
<protein>
    <recommendedName>
        <fullName evidence="4">WH1 domain-containing protein</fullName>
    </recommendedName>
</protein>
<feature type="region of interest" description="Disordered" evidence="1">
    <location>
        <begin position="193"/>
        <end position="232"/>
    </location>
</feature>
<name>A0AAN9BMS1_9CAEN</name>
<feature type="compositionally biased region" description="Polar residues" evidence="1">
    <location>
        <begin position="267"/>
        <end position="276"/>
    </location>
</feature>
<feature type="compositionally biased region" description="Gly residues" evidence="1">
    <location>
        <begin position="109"/>
        <end position="119"/>
    </location>
</feature>
<feature type="region of interest" description="Disordered" evidence="1">
    <location>
        <begin position="1"/>
        <end position="50"/>
    </location>
</feature>
<dbReference type="EMBL" id="JBAMIC010000004">
    <property type="protein sequence ID" value="KAK7107874.1"/>
    <property type="molecule type" value="Genomic_DNA"/>
</dbReference>
<gene>
    <name evidence="2" type="ORF">V1264_015715</name>
</gene>
<feature type="region of interest" description="Disordered" evidence="1">
    <location>
        <begin position="99"/>
        <end position="123"/>
    </location>
</feature>
<evidence type="ECO:0000256" key="1">
    <source>
        <dbReference type="SAM" id="MobiDB-lite"/>
    </source>
</evidence>
<feature type="compositionally biased region" description="Basic and acidic residues" evidence="1">
    <location>
        <begin position="436"/>
        <end position="465"/>
    </location>
</feature>
<evidence type="ECO:0000313" key="2">
    <source>
        <dbReference type="EMBL" id="KAK7107874.1"/>
    </source>
</evidence>
<dbReference type="InterPro" id="IPR039142">
    <property type="entry name" value="NRF1/Ewg"/>
</dbReference>
<evidence type="ECO:0000313" key="3">
    <source>
        <dbReference type="Proteomes" id="UP001374579"/>
    </source>
</evidence>
<accession>A0AAN9BMS1</accession>
<feature type="compositionally biased region" description="Low complexity" evidence="1">
    <location>
        <begin position="662"/>
        <end position="674"/>
    </location>
</feature>
<dbReference type="PANTHER" id="PTHR20338">
    <property type="entry name" value="NUCLEAR RESPIRATORY FACTOR 1"/>
    <property type="match status" value="1"/>
</dbReference>
<feature type="compositionally biased region" description="Basic residues" evidence="1">
    <location>
        <begin position="1"/>
        <end position="18"/>
    </location>
</feature>
<sequence>MSITKHRPPNLAQQHHKPSFSGSLPGLPDSAFQRSLEDDESLPLPDHFPEPVAADIDLVTRRNATVTRSESTTSRTSVTLEPGQTLVYSSPKKVVKKNDGGDVCNGVNGDSGSGSGSSRGGDANEFVRKITDKYAAPGSLRRNGSISSYSRSVTVKETLPSSPPPSITISPAVVTQCFPFPPINGGLSTSDIASTATTPTTNGVGPYTSMNGGHSTGAIDSSEGSHSNSGTLVRNSVTRHSCSSRNSGVNNFSGVSLIGPSRKTNTEGRLSSSSDALSPRYSSSLHSNSASELFNDNVLMRNGSSRRGVSPLLVSAFSNGSSELSDAFSSPAPTVEGSVRSVRSVRSSGGSVVSGPITGGSGTLRRTYESVSGISVSSLGDGVSAQDIHQVEMFYRSHKAEVIVCHSLANFYIGAAAANDTTPSSAASTPKPIPKNPKDKKGKGEKGGGKDQGKDKPKAAVEKEPPLPVGDQSSIPASGCESWEFVTTGIPLLVLDTGEHHRTRSLSIVVAEKGTGFELWRDVVSHLTSYACPHANFHTLRLSSDTKKLGGFSFDDSKAAGEFANSMQKILADPDDELLMLSKKGKKKKKRMESIRKKLRYKPPKKSDISQPCCFEHVTKLEQPKITGIAMPLPPNSFPPAPSGSVSSLCDLMHDSLSLPLSRARSASSGLSDGTSTMASSDH</sequence>
<keyword evidence="3" id="KW-1185">Reference proteome</keyword>
<dbReference type="GO" id="GO:0003700">
    <property type="term" value="F:DNA-binding transcription factor activity"/>
    <property type="evidence" value="ECO:0007669"/>
    <property type="project" value="InterPro"/>
</dbReference>
<feature type="region of interest" description="Disordered" evidence="1">
    <location>
        <begin position="420"/>
        <end position="475"/>
    </location>
</feature>
<dbReference type="Gene3D" id="2.30.29.30">
    <property type="entry name" value="Pleckstrin-homology domain (PH domain)/Phosphotyrosine-binding domain (PTB)"/>
    <property type="match status" value="1"/>
</dbReference>
<dbReference type="AlphaFoldDB" id="A0AAN9BMS1"/>
<comment type="caution">
    <text evidence="2">The sequence shown here is derived from an EMBL/GenBank/DDBJ whole genome shotgun (WGS) entry which is preliminary data.</text>
</comment>